<organism evidence="2 3">
    <name type="scientific">Paecilomyces lecythidis</name>
    <dbReference type="NCBI Taxonomy" id="3004212"/>
    <lineage>
        <taxon>Eukaryota</taxon>
        <taxon>Fungi</taxon>
        <taxon>Dikarya</taxon>
        <taxon>Ascomycota</taxon>
        <taxon>Pezizomycotina</taxon>
        <taxon>Eurotiomycetes</taxon>
        <taxon>Eurotiomycetidae</taxon>
        <taxon>Eurotiales</taxon>
        <taxon>Thermoascaceae</taxon>
        <taxon>Paecilomyces</taxon>
    </lineage>
</organism>
<name>A0ABR3Y668_9EURO</name>
<evidence type="ECO:0000313" key="2">
    <source>
        <dbReference type="EMBL" id="KAL1883533.1"/>
    </source>
</evidence>
<evidence type="ECO:0000256" key="1">
    <source>
        <dbReference type="SAM" id="MobiDB-lite"/>
    </source>
</evidence>
<dbReference type="EMBL" id="JAVDPF010000005">
    <property type="protein sequence ID" value="KAL1883533.1"/>
    <property type="molecule type" value="Genomic_DNA"/>
</dbReference>
<proteinExistence type="predicted"/>
<reference evidence="2 3" key="1">
    <citation type="journal article" date="2024" name="IMA Fungus">
        <title>IMA Genome - F19 : A genome assembly and annotation guide to empower mycologists, including annotated draft genome sequences of Ceratocystis pirilliformis, Diaporthe australafricana, Fusarium ophioides, Paecilomyces lecythidis, and Sporothrix stenoceras.</title>
        <authorList>
            <person name="Aylward J."/>
            <person name="Wilson A.M."/>
            <person name="Visagie C.M."/>
            <person name="Spraker J."/>
            <person name="Barnes I."/>
            <person name="Buitendag C."/>
            <person name="Ceriani C."/>
            <person name="Del Mar Angel L."/>
            <person name="du Plessis D."/>
            <person name="Fuchs T."/>
            <person name="Gasser K."/>
            <person name="Kramer D."/>
            <person name="Li W."/>
            <person name="Munsamy K."/>
            <person name="Piso A."/>
            <person name="Price J.L."/>
            <person name="Sonnekus B."/>
            <person name="Thomas C."/>
            <person name="van der Nest A."/>
            <person name="van Dijk A."/>
            <person name="van Heerden A."/>
            <person name="van Vuuren N."/>
            <person name="Yilmaz N."/>
            <person name="Duong T.A."/>
            <person name="van der Merwe N.A."/>
            <person name="Wingfield M.J."/>
            <person name="Wingfield B.D."/>
        </authorList>
    </citation>
    <scope>NUCLEOTIDE SEQUENCE [LARGE SCALE GENOMIC DNA]</scope>
    <source>
        <strain evidence="2 3">CMW 18167</strain>
    </source>
</reference>
<keyword evidence="3" id="KW-1185">Reference proteome</keyword>
<dbReference type="Proteomes" id="UP001583193">
    <property type="component" value="Unassembled WGS sequence"/>
</dbReference>
<gene>
    <name evidence="2" type="ORF">Plec18167_002537</name>
</gene>
<accession>A0ABR3Y668</accession>
<comment type="caution">
    <text evidence="2">The sequence shown here is derived from an EMBL/GenBank/DDBJ whole genome shotgun (WGS) entry which is preliminary data.</text>
</comment>
<sequence>MLQLRRPLCRRCLIHLRHSRPLSQRADFVNVQQVKLKKPWVKRFVTRFFLYGAAFNIWCSLVLLRFDEADDLDVEDEKLPKPNKQHTVEDTGEKDEEDSLFIPLTWPRIRPGDLYAPSDPEWKEFVKIARDKQRLPALRDELVSIVWKKASESNQIIRVLGEPLSLTGSWLVHRFPYRAPPQFEQSGLEFADEGILWTSKPIPPEQGSLLVKCLRPLAVTLAMKDAYLVLWRKQVDRAKEFIGFSGPQPIGEPSTPLDRSTLPGRTTSDTKFPPGEAEARMRTEGQLGEDISKSAEPITQHPSAIISTLQRLPRPQFGPGSDLHEASATFKKRLKEASKKDPPVPRRGVFYMTGPVGLKGPKGYCRIEVRGEYDPKARTWTAVSMQVKDLNLNNQRALGI</sequence>
<feature type="region of interest" description="Disordered" evidence="1">
    <location>
        <begin position="77"/>
        <end position="97"/>
    </location>
</feature>
<evidence type="ECO:0000313" key="3">
    <source>
        <dbReference type="Proteomes" id="UP001583193"/>
    </source>
</evidence>
<protein>
    <submittedName>
        <fullName evidence="2">Uncharacterized protein</fullName>
    </submittedName>
</protein>
<feature type="region of interest" description="Disordered" evidence="1">
    <location>
        <begin position="246"/>
        <end position="279"/>
    </location>
</feature>